<dbReference type="EMBL" id="CAJFDI010000006">
    <property type="protein sequence ID" value="CAD5234846.1"/>
    <property type="molecule type" value="Genomic_DNA"/>
</dbReference>
<reference evidence="6" key="1">
    <citation type="submission" date="2016-11" db="UniProtKB">
        <authorList>
            <consortium name="WormBaseParasite"/>
        </authorList>
    </citation>
    <scope>IDENTIFICATION</scope>
</reference>
<accession>A0A1I7RR78</accession>
<dbReference type="Proteomes" id="UP000659654">
    <property type="component" value="Unassembled WGS sequence"/>
</dbReference>
<gene>
    <name evidence="2" type="ORF">BXYJ_LOCUS14937</name>
</gene>
<evidence type="ECO:0000313" key="3">
    <source>
        <dbReference type="EMBL" id="CAG9130867.1"/>
    </source>
</evidence>
<dbReference type="AlphaFoldDB" id="A0A1I7RR78"/>
<feature type="region of interest" description="Disordered" evidence="1">
    <location>
        <begin position="41"/>
        <end position="72"/>
    </location>
</feature>
<reference evidence="3" key="2">
    <citation type="submission" date="2020-08" db="EMBL/GenBank/DDBJ databases">
        <authorList>
            <person name="Kikuchi T."/>
        </authorList>
    </citation>
    <scope>NUCLEOTIDE SEQUENCE</scope>
    <source>
        <strain evidence="2">Ka4C1</strain>
    </source>
</reference>
<name>A0A1I7RR78_BURXY</name>
<dbReference type="WBParaSite" id="BXY_0322500.1">
    <property type="protein sequence ID" value="BXY_0322500.1"/>
    <property type="gene ID" value="BXY_0322500"/>
</dbReference>
<keyword evidence="5" id="KW-1185">Reference proteome</keyword>
<dbReference type="Proteomes" id="UP000582659">
    <property type="component" value="Unassembled WGS sequence"/>
</dbReference>
<sequence length="115" mass="12675">MAGAVPKRFWHSARIFSFARKIPAQNSRRWQYPSQKQLKNWPSLAPECPVPSRTASRKVPEGPSSPAAVRLNPSPQNLCATLSLSEAGRSARPLFASLAGTAGRLGEKEERRAFF</sequence>
<protein>
    <submittedName>
        <fullName evidence="2">(pine wood nematode) hypothetical protein</fullName>
    </submittedName>
</protein>
<evidence type="ECO:0000313" key="2">
    <source>
        <dbReference type="EMBL" id="CAD5234846.1"/>
    </source>
</evidence>
<evidence type="ECO:0000256" key="1">
    <source>
        <dbReference type="SAM" id="MobiDB-lite"/>
    </source>
</evidence>
<proteinExistence type="predicted"/>
<evidence type="ECO:0000313" key="5">
    <source>
        <dbReference type="Proteomes" id="UP000659654"/>
    </source>
</evidence>
<evidence type="ECO:0000313" key="4">
    <source>
        <dbReference type="Proteomes" id="UP000095284"/>
    </source>
</evidence>
<dbReference type="Proteomes" id="UP000095284">
    <property type="component" value="Unplaced"/>
</dbReference>
<evidence type="ECO:0000313" key="6">
    <source>
        <dbReference type="WBParaSite" id="BXY_0322500.1"/>
    </source>
</evidence>
<dbReference type="EMBL" id="CAJFCV020000006">
    <property type="protein sequence ID" value="CAG9130867.1"/>
    <property type="molecule type" value="Genomic_DNA"/>
</dbReference>
<organism evidence="4 6">
    <name type="scientific">Bursaphelenchus xylophilus</name>
    <name type="common">Pinewood nematode worm</name>
    <name type="synonym">Aphelenchoides xylophilus</name>
    <dbReference type="NCBI Taxonomy" id="6326"/>
    <lineage>
        <taxon>Eukaryota</taxon>
        <taxon>Metazoa</taxon>
        <taxon>Ecdysozoa</taxon>
        <taxon>Nematoda</taxon>
        <taxon>Chromadorea</taxon>
        <taxon>Rhabditida</taxon>
        <taxon>Tylenchina</taxon>
        <taxon>Tylenchomorpha</taxon>
        <taxon>Aphelenchoidea</taxon>
        <taxon>Aphelenchoididae</taxon>
        <taxon>Bursaphelenchus</taxon>
    </lineage>
</organism>